<gene>
    <name evidence="3" type="ORF">D9757_014614</name>
</gene>
<feature type="compositionally biased region" description="Low complexity" evidence="1">
    <location>
        <begin position="40"/>
        <end position="56"/>
    </location>
</feature>
<evidence type="ECO:0000259" key="2">
    <source>
        <dbReference type="Pfam" id="PF10544"/>
    </source>
</evidence>
<feature type="compositionally biased region" description="Low complexity" evidence="1">
    <location>
        <begin position="635"/>
        <end position="645"/>
    </location>
</feature>
<dbReference type="OrthoDB" id="2417614at2759"/>
<feature type="compositionally biased region" description="Low complexity" evidence="1">
    <location>
        <begin position="1285"/>
        <end position="1297"/>
    </location>
</feature>
<feature type="compositionally biased region" description="Polar residues" evidence="1">
    <location>
        <begin position="659"/>
        <end position="677"/>
    </location>
</feature>
<comment type="caution">
    <text evidence="3">The sequence shown here is derived from an EMBL/GenBank/DDBJ whole genome shotgun (WGS) entry which is preliminary data.</text>
</comment>
<feature type="compositionally biased region" description="Basic and acidic residues" evidence="1">
    <location>
        <begin position="623"/>
        <end position="634"/>
    </location>
</feature>
<feature type="region of interest" description="Disordered" evidence="1">
    <location>
        <begin position="983"/>
        <end position="1004"/>
    </location>
</feature>
<evidence type="ECO:0000256" key="1">
    <source>
        <dbReference type="SAM" id="MobiDB-lite"/>
    </source>
</evidence>
<feature type="region of interest" description="Disordered" evidence="1">
    <location>
        <begin position="1242"/>
        <end position="1297"/>
    </location>
</feature>
<dbReference type="InterPro" id="IPR053006">
    <property type="entry name" value="Meiosis_regulatory"/>
</dbReference>
<name>A0A8H5D9Z9_9AGAR</name>
<proteinExistence type="predicted"/>
<reference evidence="3 4" key="1">
    <citation type="journal article" date="2020" name="ISME J.">
        <title>Uncovering the hidden diversity of litter-decomposition mechanisms in mushroom-forming fungi.</title>
        <authorList>
            <person name="Floudas D."/>
            <person name="Bentzer J."/>
            <person name="Ahren D."/>
            <person name="Johansson T."/>
            <person name="Persson P."/>
            <person name="Tunlid A."/>
        </authorList>
    </citation>
    <scope>NUCLEOTIDE SEQUENCE [LARGE SCALE GENOMIC DNA]</scope>
    <source>
        <strain evidence="3 4">CBS 406.79</strain>
    </source>
</reference>
<feature type="domain" description="Bacteriophage T5 Orf172 DNA-binding" evidence="2">
    <location>
        <begin position="733"/>
        <end position="814"/>
    </location>
</feature>
<feature type="compositionally biased region" description="Polar residues" evidence="1">
    <location>
        <begin position="20"/>
        <end position="35"/>
    </location>
</feature>
<feature type="compositionally biased region" description="Low complexity" evidence="1">
    <location>
        <begin position="678"/>
        <end position="693"/>
    </location>
</feature>
<organism evidence="3 4">
    <name type="scientific">Collybiopsis confluens</name>
    <dbReference type="NCBI Taxonomy" id="2823264"/>
    <lineage>
        <taxon>Eukaryota</taxon>
        <taxon>Fungi</taxon>
        <taxon>Dikarya</taxon>
        <taxon>Basidiomycota</taxon>
        <taxon>Agaricomycotina</taxon>
        <taxon>Agaricomycetes</taxon>
        <taxon>Agaricomycetidae</taxon>
        <taxon>Agaricales</taxon>
        <taxon>Marasmiineae</taxon>
        <taxon>Omphalotaceae</taxon>
        <taxon>Collybiopsis</taxon>
    </lineage>
</organism>
<evidence type="ECO:0000313" key="4">
    <source>
        <dbReference type="Proteomes" id="UP000518752"/>
    </source>
</evidence>
<dbReference type="EMBL" id="JAACJN010000253">
    <property type="protein sequence ID" value="KAF5355388.1"/>
    <property type="molecule type" value="Genomic_DNA"/>
</dbReference>
<feature type="region of interest" description="Disordered" evidence="1">
    <location>
        <begin position="1"/>
        <end position="86"/>
    </location>
</feature>
<accession>A0A8H5D9Z9</accession>
<dbReference type="Proteomes" id="UP000518752">
    <property type="component" value="Unassembled WGS sequence"/>
</dbReference>
<feature type="compositionally biased region" description="Acidic residues" evidence="1">
    <location>
        <begin position="62"/>
        <end position="72"/>
    </location>
</feature>
<feature type="region of interest" description="Disordered" evidence="1">
    <location>
        <begin position="621"/>
        <end position="704"/>
    </location>
</feature>
<dbReference type="InterPro" id="IPR018306">
    <property type="entry name" value="Phage_T5_Orf172_DNA-bd"/>
</dbReference>
<keyword evidence="4" id="KW-1185">Reference proteome</keyword>
<dbReference type="Pfam" id="PF10544">
    <property type="entry name" value="T5orf172"/>
    <property type="match status" value="1"/>
</dbReference>
<sequence length="1297" mass="146135">MALYLEEEDGGWRTVVEVPKTSSSGSDGPENNGSDGTPVASSSDAPPSQSSSDGGSVNDFDTGSDGDLEESFDGPPSPSSESDFAQKGLSTTTLALLDSSFLRNCIVRSLQECRSREERSVVTSAWSLIHYKGRPDGHATPAVATALVLAEDSSKTPQIIISHNQGFNVYNDSYEYDYADKTRYFTPDPVHGSWLLKEAGGSSDRIASMTFNDHVQDGVNIIQFIVQRLQNLDLTSEIRSELLYEFRLFVCRTSYARIGTRMNELGAESKNGTITRSVHEGLNTGKRFKLSLAFETNLTPAKVRELNEYPNLAGGVRLLGGSRYSFCLSNDNVSQWTHFIDSLWSKLQGHLFLPGMSPKSGKYRICPIVPDVASSRRMNACLSLFWAIRPITKAIFTTVFDVSAAHEDIKDAHSTASENTTQADEPVIPETALGADGLRLATFNEGRGEDFEDTLPGEDYTFADDILAANHTGPQIQNTTAQETEANISAINPDDPCVKLKRQEGQDRVSALDTIISSVTATQILMNTAETGFFGKTLGDVFFGRQYPKIPSRFDLKAAAVYVHGLGKGLNDDEVNLIISTALNAKMHAETILMVSFGKPGNTPKYLHDVRVPWSYFPVPTYDDDKRTDNDKQQRQTTNNEQRTTNNERRTTNNKQQTANGEQRAANSKQQTANNKRQTTNGEQQTTNNKQQTISTMTSTSGAHDAKRFPAALENLWDWVVSRKLSGADGPGVVYAYRDHGLWKAGRTRNIQRRMREWARDCPSSDRKWVGWRATPYVNRTEYLLHLALETVCLSRPQFQCNCGKTHLELFELGDDSKAAEDLILEVMEMVVLRLHSDPALETLDQHTRQLGKSLRRFKNNICPAFATKELAKEAGACYRRNMKQQERRGVSNKGKSVPNDTDNEKTFSLTTYKVHAIGTYSHFISMFGTTDSYSTQVGELEHRRIKRFYSHTNKAFRYVRQVTSQERQVRLIQAIRQRLENEKANENSKSDSLQANPRMPFKYKDPLPIADPSTRYQVSKSRSLHLNIMPWLNGLEEDVATKDFLRKLRSHLFCRLTGKHDKILVTQADRGRVFINNNDRIINPRTHSDIMLSSPDDANDDKPYLYARVIGIYHVETSLMKDAKHSAPKRVDFLWVHWYGSLPQRPCWKSRRLPQIGFVDSSDDEAFGFVDPTQVIRAVHLLPNFEVRKYSMMPGPSIARRADEEDMDYLQYYINIFADRDMMTRFCPDLTLATHIVSEVPDKSNSSEIKDEQDSTEEDDEAEKEEEDSKDGEEREKEEENPSEDSSNCNSVESDR</sequence>
<dbReference type="PANTHER" id="PTHR28094">
    <property type="entry name" value="MEIOTICALLY UP-REGULATED GENE 113 PROTEIN"/>
    <property type="match status" value="1"/>
</dbReference>
<dbReference type="PANTHER" id="PTHR28094:SF1">
    <property type="entry name" value="MEIOTICALLY UP-REGULATED GENE 113 PROTEIN"/>
    <property type="match status" value="1"/>
</dbReference>
<protein>
    <recommendedName>
        <fullName evidence="2">Bacteriophage T5 Orf172 DNA-binding domain-containing protein</fullName>
    </recommendedName>
</protein>
<feature type="compositionally biased region" description="Acidic residues" evidence="1">
    <location>
        <begin position="1255"/>
        <end position="1272"/>
    </location>
</feature>
<evidence type="ECO:0000313" key="3">
    <source>
        <dbReference type="EMBL" id="KAF5355388.1"/>
    </source>
</evidence>